<evidence type="ECO:0000313" key="2">
    <source>
        <dbReference type="Proteomes" id="UP000683565"/>
    </source>
</evidence>
<dbReference type="PROSITE" id="PS51257">
    <property type="entry name" value="PROKAR_LIPOPROTEIN"/>
    <property type="match status" value="1"/>
</dbReference>
<accession>A0ABX8L9L5</accession>
<dbReference type="Proteomes" id="UP000683565">
    <property type="component" value="Chromosome"/>
</dbReference>
<evidence type="ECO:0000313" key="1">
    <source>
        <dbReference type="EMBL" id="QXE28024.1"/>
    </source>
</evidence>
<organism evidence="1 2">
    <name type="scientific">Chlamydia buteonis</name>
    <dbReference type="NCBI Taxonomy" id="2494525"/>
    <lineage>
        <taxon>Bacteria</taxon>
        <taxon>Pseudomonadati</taxon>
        <taxon>Chlamydiota</taxon>
        <taxon>Chlamydiia</taxon>
        <taxon>Chlamydiales</taxon>
        <taxon>Chlamydiaceae</taxon>
        <taxon>Chlamydia/Chlamydophila group</taxon>
        <taxon>Chlamydia</taxon>
    </lineage>
</organism>
<protein>
    <submittedName>
        <fullName evidence="1">Gamma-glutamylcyclotransferase</fullName>
    </submittedName>
</protein>
<keyword evidence="2" id="KW-1185">Reference proteome</keyword>
<proteinExistence type="predicted"/>
<gene>
    <name evidence="1" type="ORF">JJJ19_00485</name>
</gene>
<name>A0ABX8L9L5_9CHLA</name>
<reference evidence="1" key="1">
    <citation type="submission" date="2021-01" db="EMBL/GenBank/DDBJ databases">
        <title>Chlamydial infections in birds of prey presented to California wildlife rehabilitation facilities.</title>
        <authorList>
            <person name="Seibert B.A."/>
            <person name="Keel M.K."/>
            <person name="Kelly T.R."/>
            <person name="Nilsen R.A."/>
            <person name="Pesti D.R."/>
            <person name="Ciembor P.X."/>
            <person name="Gregory C.R."/>
            <person name="Ritchie B.W."/>
            <person name="Hawkins M.G."/>
        </authorList>
    </citation>
    <scope>NUCLEOTIDE SEQUENCE [LARGE SCALE GENOMIC DNA]</scope>
    <source>
        <strain evidence="1">SWA</strain>
    </source>
</reference>
<dbReference type="EMBL" id="CP067334">
    <property type="protein sequence ID" value="QXE28024.1"/>
    <property type="molecule type" value="Genomic_DNA"/>
</dbReference>
<dbReference type="RefSeq" id="WP_131744406.1">
    <property type="nucleotide sequence ID" value="NZ_CAAAFM010000002.1"/>
</dbReference>
<sequence>MHKSIMYLFGCILLILTGCSEPITSSNSSYKLEQVFCIKLPVSDFLSYPCAYLPFQYQSNEYKDPKVVQRVDNESRRIWKEIHAKMQLTTPYIPMVVYGSLMNPTSAKSTLKEYHPHAVWLHDYIRIYNLDTRLLGGSSRLTDLDGKDNHAALNLKYAPGKNCNGLILAIGEDDFVACRRREADYDCIPVVVSDYVPSGQCTHRSVAYAWIAGDQACTDHVLPLKGYYSMIWEGITSDNVKESFGEHFSEDYLETTFLADGRSVKTIHDEYKEAPIRY</sequence>
<dbReference type="Gene3D" id="3.10.490.10">
    <property type="entry name" value="Gamma-glutamyl cyclotransferase-like"/>
    <property type="match status" value="1"/>
</dbReference>